<dbReference type="SUPFAM" id="SSF57850">
    <property type="entry name" value="RING/U-box"/>
    <property type="match status" value="1"/>
</dbReference>
<dbReference type="PROSITE" id="PS51065">
    <property type="entry name" value="NHR"/>
    <property type="match status" value="1"/>
</dbReference>
<dbReference type="InterPro" id="IPR006573">
    <property type="entry name" value="NHR_dom"/>
</dbReference>
<feature type="domain" description="NHR" evidence="7">
    <location>
        <begin position="22"/>
        <end position="179"/>
    </location>
</feature>
<accession>A0AAV7LR56</accession>
<evidence type="ECO:0000259" key="7">
    <source>
        <dbReference type="PROSITE" id="PS51065"/>
    </source>
</evidence>
<gene>
    <name evidence="8" type="ORF">NDU88_005067</name>
</gene>
<dbReference type="Gene3D" id="2.60.120.920">
    <property type="match status" value="1"/>
</dbReference>
<proteinExistence type="predicted"/>
<keyword evidence="3 5" id="KW-0863">Zinc-finger</keyword>
<dbReference type="FunFam" id="2.60.120.920:FF:000005">
    <property type="entry name" value="Putative E3 ubiquitin-protein ligase NEURL1B"/>
    <property type="match status" value="1"/>
</dbReference>
<evidence type="ECO:0000313" key="8">
    <source>
        <dbReference type="EMBL" id="KAJ1091953.1"/>
    </source>
</evidence>
<dbReference type="GO" id="GO:0061630">
    <property type="term" value="F:ubiquitin protein ligase activity"/>
    <property type="evidence" value="ECO:0007669"/>
    <property type="project" value="TreeGrafter"/>
</dbReference>
<dbReference type="SMART" id="SM00184">
    <property type="entry name" value="RING"/>
    <property type="match status" value="1"/>
</dbReference>
<dbReference type="Gene3D" id="3.30.40.10">
    <property type="entry name" value="Zinc/RING finger domain, C3HC4 (zinc finger)"/>
    <property type="match status" value="1"/>
</dbReference>
<protein>
    <submittedName>
        <fullName evidence="8">Uncharacterized protein</fullName>
    </submittedName>
</protein>
<evidence type="ECO:0000259" key="6">
    <source>
        <dbReference type="PROSITE" id="PS50089"/>
    </source>
</evidence>
<keyword evidence="1" id="KW-0479">Metal-binding</keyword>
<dbReference type="EMBL" id="JANPWB010000015">
    <property type="protein sequence ID" value="KAJ1091953.1"/>
    <property type="molecule type" value="Genomic_DNA"/>
</dbReference>
<keyword evidence="4" id="KW-0862">Zinc</keyword>
<evidence type="ECO:0000256" key="1">
    <source>
        <dbReference type="ARBA" id="ARBA00022723"/>
    </source>
</evidence>
<evidence type="ECO:0000256" key="3">
    <source>
        <dbReference type="ARBA" id="ARBA00022771"/>
    </source>
</evidence>
<comment type="caution">
    <text evidence="8">The sequence shown here is derived from an EMBL/GenBank/DDBJ whole genome shotgun (WGS) entry which is preliminary data.</text>
</comment>
<dbReference type="AlphaFoldDB" id="A0AAV7LR56"/>
<dbReference type="InterPro" id="IPR001841">
    <property type="entry name" value="Znf_RING"/>
</dbReference>
<evidence type="ECO:0000256" key="5">
    <source>
        <dbReference type="PROSITE-ProRule" id="PRU00175"/>
    </source>
</evidence>
<keyword evidence="2" id="KW-0677">Repeat</keyword>
<dbReference type="Proteomes" id="UP001066276">
    <property type="component" value="Chromosome 11"/>
</dbReference>
<dbReference type="GO" id="GO:0014069">
    <property type="term" value="C:postsynaptic density"/>
    <property type="evidence" value="ECO:0007669"/>
    <property type="project" value="TreeGrafter"/>
</dbReference>
<dbReference type="Pfam" id="PF07177">
    <property type="entry name" value="Neuralized"/>
    <property type="match status" value="1"/>
</dbReference>
<dbReference type="Pfam" id="PF13920">
    <property type="entry name" value="zf-C3HC4_3"/>
    <property type="match status" value="1"/>
</dbReference>
<evidence type="ECO:0000256" key="4">
    <source>
        <dbReference type="ARBA" id="ARBA00022833"/>
    </source>
</evidence>
<keyword evidence="9" id="KW-1185">Reference proteome</keyword>
<sequence length="283" mass="31648">MGSCVSSALEDEDVYLEEATGPLFFNPFVKGKRIELDETLSWAQRSATFHDGLVFTNRPLRVEEFLSLRITQVEEHWHGSLRVGFTCWDPSSIDPQTLTPFLCPDLSRLRGFWGAMLPDRIGVEGTLVQVWLDRQGEVWFKINREQPPQMLAKGLPVCCPLWGVVDVYGTAKAVQLLDPSQSIQIFKKAPIISGSNRSAPSPTKTVSSIPHLYPESQLESCVVCFTSKVNAVILPCGHACLCYSCVQKVLQTCGKCPMCRQTMHDIMRLSPDQNRTEESQDPS</sequence>
<dbReference type="SMART" id="SM00588">
    <property type="entry name" value="NEUZ"/>
    <property type="match status" value="1"/>
</dbReference>
<dbReference type="PROSITE" id="PS50089">
    <property type="entry name" value="ZF_RING_2"/>
    <property type="match status" value="1"/>
</dbReference>
<dbReference type="GO" id="GO:0005886">
    <property type="term" value="C:plasma membrane"/>
    <property type="evidence" value="ECO:0007669"/>
    <property type="project" value="TreeGrafter"/>
</dbReference>
<evidence type="ECO:0000256" key="2">
    <source>
        <dbReference type="ARBA" id="ARBA00022737"/>
    </source>
</evidence>
<dbReference type="GO" id="GO:0008270">
    <property type="term" value="F:zinc ion binding"/>
    <property type="evidence" value="ECO:0007669"/>
    <property type="project" value="UniProtKB-KW"/>
</dbReference>
<dbReference type="InterPro" id="IPR013083">
    <property type="entry name" value="Znf_RING/FYVE/PHD"/>
</dbReference>
<name>A0AAV7LR56_PLEWA</name>
<dbReference type="PANTHER" id="PTHR12429:SF9">
    <property type="entry name" value="E3 UBIQUITIN-PROTEIN LIGASE NEURL3"/>
    <property type="match status" value="1"/>
</dbReference>
<dbReference type="GO" id="GO:0045746">
    <property type="term" value="P:negative regulation of Notch signaling pathway"/>
    <property type="evidence" value="ECO:0007669"/>
    <property type="project" value="TreeGrafter"/>
</dbReference>
<evidence type="ECO:0000313" key="9">
    <source>
        <dbReference type="Proteomes" id="UP001066276"/>
    </source>
</evidence>
<reference evidence="8" key="1">
    <citation type="journal article" date="2022" name="bioRxiv">
        <title>Sequencing and chromosome-scale assembly of the giantPleurodeles waltlgenome.</title>
        <authorList>
            <person name="Brown T."/>
            <person name="Elewa A."/>
            <person name="Iarovenko S."/>
            <person name="Subramanian E."/>
            <person name="Araus A.J."/>
            <person name="Petzold A."/>
            <person name="Susuki M."/>
            <person name="Suzuki K.-i.T."/>
            <person name="Hayashi T."/>
            <person name="Toyoda A."/>
            <person name="Oliveira C."/>
            <person name="Osipova E."/>
            <person name="Leigh N.D."/>
            <person name="Simon A."/>
            <person name="Yun M.H."/>
        </authorList>
    </citation>
    <scope>NUCLEOTIDE SEQUENCE</scope>
    <source>
        <strain evidence="8">20211129_DDA</strain>
        <tissue evidence="8">Liver</tissue>
    </source>
</reference>
<feature type="domain" description="RING-type" evidence="6">
    <location>
        <begin position="221"/>
        <end position="260"/>
    </location>
</feature>
<dbReference type="PANTHER" id="PTHR12429">
    <property type="entry name" value="NEURALIZED"/>
    <property type="match status" value="1"/>
</dbReference>
<dbReference type="InterPro" id="IPR037962">
    <property type="entry name" value="Neuralized"/>
</dbReference>
<dbReference type="InterPro" id="IPR043136">
    <property type="entry name" value="B30.2/SPRY_sf"/>
</dbReference>
<organism evidence="8 9">
    <name type="scientific">Pleurodeles waltl</name>
    <name type="common">Iberian ribbed newt</name>
    <dbReference type="NCBI Taxonomy" id="8319"/>
    <lineage>
        <taxon>Eukaryota</taxon>
        <taxon>Metazoa</taxon>
        <taxon>Chordata</taxon>
        <taxon>Craniata</taxon>
        <taxon>Vertebrata</taxon>
        <taxon>Euteleostomi</taxon>
        <taxon>Amphibia</taxon>
        <taxon>Batrachia</taxon>
        <taxon>Caudata</taxon>
        <taxon>Salamandroidea</taxon>
        <taxon>Salamandridae</taxon>
        <taxon>Pleurodelinae</taxon>
        <taxon>Pleurodeles</taxon>
    </lineage>
</organism>